<dbReference type="PROSITE" id="PS50002">
    <property type="entry name" value="SH3"/>
    <property type="match status" value="2"/>
</dbReference>
<dbReference type="GO" id="GO:0035556">
    <property type="term" value="P:intracellular signal transduction"/>
    <property type="evidence" value="ECO:0007669"/>
    <property type="project" value="InterPro"/>
</dbReference>
<dbReference type="Pfam" id="PF14604">
    <property type="entry name" value="SH3_9"/>
    <property type="match status" value="1"/>
</dbReference>
<dbReference type="PANTHER" id="PTHR22834">
    <property type="entry name" value="NUCLEAR FUSION PROTEIN FUS2"/>
    <property type="match status" value="1"/>
</dbReference>
<dbReference type="SMART" id="SM00721">
    <property type="entry name" value="BAR"/>
    <property type="match status" value="1"/>
</dbReference>
<dbReference type="InterPro" id="IPR027267">
    <property type="entry name" value="AH/BAR_dom_sf"/>
</dbReference>
<evidence type="ECO:0000256" key="3">
    <source>
        <dbReference type="ARBA" id="ARBA00004348"/>
    </source>
</evidence>
<feature type="coiled-coil region" evidence="16">
    <location>
        <begin position="384"/>
        <end position="420"/>
    </location>
</feature>
<dbReference type="GO" id="GO:0070161">
    <property type="term" value="C:anchoring junction"/>
    <property type="evidence" value="ECO:0007669"/>
    <property type="project" value="UniProtKB-SubCell"/>
</dbReference>
<dbReference type="Proteomes" id="UP000694558">
    <property type="component" value="Chromosome 18"/>
</dbReference>
<dbReference type="GO" id="GO:0005795">
    <property type="term" value="C:Golgi stack"/>
    <property type="evidence" value="ECO:0007669"/>
    <property type="project" value="UniProtKB-SubCell"/>
</dbReference>
<dbReference type="AlphaFoldDB" id="A0A8D3BC66"/>
<dbReference type="PANTHER" id="PTHR22834:SF19">
    <property type="entry name" value="DYNAMIN-BINDING PROTEIN"/>
    <property type="match status" value="1"/>
</dbReference>
<comment type="subcellular location">
    <subcellularLocation>
        <location evidence="2">Cell junction</location>
    </subcellularLocation>
    <subcellularLocation>
        <location evidence="1">Cytoplasm</location>
        <location evidence="1">Cytoskeleton</location>
    </subcellularLocation>
    <subcellularLocation>
        <location evidence="3">Golgi apparatus</location>
        <location evidence="3">Golgi stack</location>
    </subcellularLocation>
    <subcellularLocation>
        <location evidence="14">Synapse</location>
    </subcellularLocation>
</comment>
<keyword evidence="10" id="KW-0333">Golgi apparatus</keyword>
<evidence type="ECO:0000256" key="17">
    <source>
        <dbReference type="SAM" id="MobiDB-lite"/>
    </source>
</evidence>
<dbReference type="FunFam" id="2.30.30.40:FF:000066">
    <property type="entry name" value="dynamin-binding protein isoform X1"/>
    <property type="match status" value="1"/>
</dbReference>
<evidence type="ECO:0000313" key="21">
    <source>
        <dbReference type="Ensembl" id="ENSSMAP00000031880.2"/>
    </source>
</evidence>
<evidence type="ECO:0000256" key="6">
    <source>
        <dbReference type="ARBA" id="ARBA00022490"/>
    </source>
</evidence>
<evidence type="ECO:0000259" key="20">
    <source>
        <dbReference type="PROSITE" id="PS51021"/>
    </source>
</evidence>
<evidence type="ECO:0000256" key="10">
    <source>
        <dbReference type="ARBA" id="ARBA00023034"/>
    </source>
</evidence>
<evidence type="ECO:0000256" key="2">
    <source>
        <dbReference type="ARBA" id="ARBA00004282"/>
    </source>
</evidence>
<dbReference type="FunFam" id="1.20.1270.60:FF:000027">
    <property type="entry name" value="dynamin-binding protein isoform X1"/>
    <property type="match status" value="1"/>
</dbReference>
<dbReference type="SUPFAM" id="SSF103657">
    <property type="entry name" value="BAR/IMD domain-like"/>
    <property type="match status" value="1"/>
</dbReference>
<reference evidence="21" key="2">
    <citation type="submission" date="2025-08" db="UniProtKB">
        <authorList>
            <consortium name="Ensembl"/>
        </authorList>
    </citation>
    <scope>IDENTIFICATION</scope>
</reference>
<dbReference type="Gene3D" id="1.20.900.10">
    <property type="entry name" value="Dbl homology (DH) domain"/>
    <property type="match status" value="1"/>
</dbReference>
<dbReference type="Pfam" id="PF00621">
    <property type="entry name" value="RhoGEF"/>
    <property type="match status" value="1"/>
</dbReference>
<dbReference type="GO" id="GO:0045202">
    <property type="term" value="C:synapse"/>
    <property type="evidence" value="ECO:0007669"/>
    <property type="project" value="UniProtKB-SubCell"/>
</dbReference>
<dbReference type="SMART" id="SM00326">
    <property type="entry name" value="SH3"/>
    <property type="match status" value="2"/>
</dbReference>
<keyword evidence="9" id="KW-0770">Synapse</keyword>
<dbReference type="InterPro" id="IPR004148">
    <property type="entry name" value="BAR_dom"/>
</dbReference>
<evidence type="ECO:0000259" key="19">
    <source>
        <dbReference type="PROSITE" id="PS50010"/>
    </source>
</evidence>
<gene>
    <name evidence="21" type="primary">LOC118287037</name>
</gene>
<evidence type="ECO:0000256" key="4">
    <source>
        <dbReference type="ARBA" id="ARBA00018186"/>
    </source>
</evidence>
<evidence type="ECO:0000256" key="14">
    <source>
        <dbReference type="ARBA" id="ARBA00034103"/>
    </source>
</evidence>
<dbReference type="SMART" id="SM00325">
    <property type="entry name" value="RhoGEF"/>
    <property type="match status" value="1"/>
</dbReference>
<evidence type="ECO:0000259" key="18">
    <source>
        <dbReference type="PROSITE" id="PS50002"/>
    </source>
</evidence>
<feature type="region of interest" description="Disordered" evidence="17">
    <location>
        <begin position="599"/>
        <end position="629"/>
    </location>
</feature>
<keyword evidence="6" id="KW-0963">Cytoplasm</keyword>
<evidence type="ECO:0000256" key="16">
    <source>
        <dbReference type="SAM" id="Coils"/>
    </source>
</evidence>
<organism evidence="21 22">
    <name type="scientific">Scophthalmus maximus</name>
    <name type="common">Turbot</name>
    <name type="synonym">Psetta maxima</name>
    <dbReference type="NCBI Taxonomy" id="52904"/>
    <lineage>
        <taxon>Eukaryota</taxon>
        <taxon>Metazoa</taxon>
        <taxon>Chordata</taxon>
        <taxon>Craniata</taxon>
        <taxon>Vertebrata</taxon>
        <taxon>Euteleostomi</taxon>
        <taxon>Actinopterygii</taxon>
        <taxon>Neopterygii</taxon>
        <taxon>Teleostei</taxon>
        <taxon>Neoteleostei</taxon>
        <taxon>Acanthomorphata</taxon>
        <taxon>Carangaria</taxon>
        <taxon>Pleuronectiformes</taxon>
        <taxon>Pleuronectoidei</taxon>
        <taxon>Scophthalmidae</taxon>
        <taxon>Scophthalmus</taxon>
    </lineage>
</organism>
<dbReference type="SUPFAM" id="SSF48065">
    <property type="entry name" value="DBL homology domain (DH-domain)"/>
    <property type="match status" value="1"/>
</dbReference>
<accession>A0A8D3BC66</accession>
<dbReference type="GO" id="GO:0005085">
    <property type="term" value="F:guanyl-nucleotide exchange factor activity"/>
    <property type="evidence" value="ECO:0007669"/>
    <property type="project" value="UniProtKB-KW"/>
</dbReference>
<evidence type="ECO:0000256" key="1">
    <source>
        <dbReference type="ARBA" id="ARBA00004245"/>
    </source>
</evidence>
<evidence type="ECO:0000256" key="7">
    <source>
        <dbReference type="ARBA" id="ARBA00022658"/>
    </source>
</evidence>
<dbReference type="GO" id="GO:0005856">
    <property type="term" value="C:cytoskeleton"/>
    <property type="evidence" value="ECO:0007669"/>
    <property type="project" value="UniProtKB-SubCell"/>
</dbReference>
<sequence length="785" mass="89843">MTLLSSQPKPADCTPTSDSAPTAGSGTEDPELRMLEKRSKVIEELLQTEKDYIKDLQMCVKEIIEPLQKKQVKNVDFDGLFGNIGSVIDLSQRLSDTLHETDSIGKVFLDFKVELEEVYKIYCQNHDDAISLLESYEKDENIQRHVLECLDRLRAMYREWGKTNYINLGSFLIKPVQRVMRYPLLLMELLGATPESHHDRPQLTRALLAVKEINVNINEFKRRKDLVVKYRKGDEDTFIDKISKLSMHSIIKKSNRVSSHLKHLTGISPQIKDEAFDEAEKKFRLQERLIKSFIRDISLYLQHIRESASVKVLAAISFCDIYTERSAPDPERFQRAHRCISDKQFTHFKERTEALVINPLTQLLLMFAGPHKLIQKRFDKLLDYDNCKERADRLKDRRVQEELQVARNNYEALNAQLLDELPKFHGAAEELFTGCVRAFAHSQKDFMKTTLGELKPILQIVMGTEGNLIAKFHEEHDRVLQLLQSFSFCPENLPPAATFEKKTLEKQTSKKQLQAPPNYTMQTEEHRAGLLVRYGPEKLFQAERNFNAAQDLDVSIMEGDLVGVIKPQDPMGSNNRWLIDNGVAKGFVYSSFLKPYNPRRSQSDVSIESQSSNESGYGGSSPVFSRQNSNSTLTFHQDTATVNFSLSQSQSHPSPQPSLDSASSRRSHPRDAPNPDSGIFGPSVQKLPQSKRRRALVPAPENNNQYDFNTQTNYDILSWVPSPQIYYALYSFSARCANELTISANQRLRILEFKDMNGNGEWWLGEAGGRRGYVPSNYIRKSEYT</sequence>
<evidence type="ECO:0000256" key="12">
    <source>
        <dbReference type="ARBA" id="ARBA00023212"/>
    </source>
</evidence>
<reference evidence="21" key="1">
    <citation type="submission" date="2023-05" db="EMBL/GenBank/DDBJ databases">
        <title>High-quality long-read genome of Scophthalmus maximus.</title>
        <authorList>
            <person name="Lien S."/>
            <person name="Martinez P."/>
        </authorList>
    </citation>
    <scope>NUCLEOTIDE SEQUENCE [LARGE SCALE GENOMIC DNA]</scope>
</reference>
<dbReference type="InterPro" id="IPR035899">
    <property type="entry name" value="DBL_dom_sf"/>
</dbReference>
<evidence type="ECO:0000256" key="5">
    <source>
        <dbReference type="ARBA" id="ARBA00022443"/>
    </source>
</evidence>
<dbReference type="Ensembl" id="ENSSMAT00000032270.2">
    <property type="protein sequence ID" value="ENSSMAP00000031880.2"/>
    <property type="gene ID" value="ENSSMAG00000019505.2"/>
</dbReference>
<feature type="compositionally biased region" description="Low complexity" evidence="17">
    <location>
        <begin position="603"/>
        <end position="615"/>
    </location>
</feature>
<keyword evidence="11 16" id="KW-0175">Coiled coil</keyword>
<feature type="compositionally biased region" description="Low complexity" evidence="17">
    <location>
        <begin position="645"/>
        <end position="661"/>
    </location>
</feature>
<keyword evidence="8" id="KW-0965">Cell junction</keyword>
<dbReference type="FunFam" id="2.30.30.40:FF:000084">
    <property type="entry name" value="dynamin-binding protein isoform X1"/>
    <property type="match status" value="1"/>
</dbReference>
<dbReference type="PROSITE" id="PS00741">
    <property type="entry name" value="DH_1"/>
    <property type="match status" value="1"/>
</dbReference>
<evidence type="ECO:0000256" key="8">
    <source>
        <dbReference type="ARBA" id="ARBA00022949"/>
    </source>
</evidence>
<name>A0A8D3BC66_SCOMX</name>
<dbReference type="InterPro" id="IPR036028">
    <property type="entry name" value="SH3-like_dom_sf"/>
</dbReference>
<dbReference type="PROSITE" id="PS51021">
    <property type="entry name" value="BAR"/>
    <property type="match status" value="1"/>
</dbReference>
<dbReference type="CDD" id="cd07589">
    <property type="entry name" value="BAR_DNMBP"/>
    <property type="match status" value="1"/>
</dbReference>
<feature type="domain" description="DH" evidence="19">
    <location>
        <begin position="37"/>
        <end position="220"/>
    </location>
</feature>
<feature type="compositionally biased region" description="Polar residues" evidence="17">
    <location>
        <begin position="1"/>
        <end position="25"/>
    </location>
</feature>
<dbReference type="InterPro" id="IPR001452">
    <property type="entry name" value="SH3_domain"/>
</dbReference>
<dbReference type="SUPFAM" id="SSF50044">
    <property type="entry name" value="SH3-domain"/>
    <property type="match status" value="2"/>
</dbReference>
<dbReference type="FunFam" id="1.20.900.10:FF:000023">
    <property type="entry name" value="dynamin-binding protein isoform X2"/>
    <property type="match status" value="1"/>
</dbReference>
<dbReference type="Pfam" id="PF03114">
    <property type="entry name" value="BAR"/>
    <property type="match status" value="1"/>
</dbReference>
<evidence type="ECO:0000256" key="9">
    <source>
        <dbReference type="ARBA" id="ARBA00023018"/>
    </source>
</evidence>
<feature type="region of interest" description="Disordered" evidence="17">
    <location>
        <begin position="1"/>
        <end position="30"/>
    </location>
</feature>
<dbReference type="GO" id="GO:0060271">
    <property type="term" value="P:cilium assembly"/>
    <property type="evidence" value="ECO:0007669"/>
    <property type="project" value="TreeGrafter"/>
</dbReference>
<feature type="domain" description="SH3" evidence="18">
    <location>
        <begin position="721"/>
        <end position="784"/>
    </location>
</feature>
<keyword evidence="12" id="KW-0206">Cytoskeleton</keyword>
<dbReference type="CDD" id="cd00160">
    <property type="entry name" value="RhoGEF"/>
    <property type="match status" value="1"/>
</dbReference>
<dbReference type="Gene3D" id="1.20.1270.60">
    <property type="entry name" value="Arfaptin homology (AH) domain/BAR domain"/>
    <property type="match status" value="1"/>
</dbReference>
<dbReference type="PROSITE" id="PS50010">
    <property type="entry name" value="DH_2"/>
    <property type="match status" value="1"/>
</dbReference>
<proteinExistence type="predicted"/>
<evidence type="ECO:0000256" key="13">
    <source>
        <dbReference type="ARBA" id="ARBA00032587"/>
    </source>
</evidence>
<dbReference type="Gene3D" id="2.30.30.40">
    <property type="entry name" value="SH3 Domains"/>
    <property type="match status" value="2"/>
</dbReference>
<dbReference type="GeneTree" id="ENSGT00950000183088"/>
<evidence type="ECO:0000256" key="15">
    <source>
        <dbReference type="PROSITE-ProRule" id="PRU00192"/>
    </source>
</evidence>
<dbReference type="InterPro" id="IPR051492">
    <property type="entry name" value="Dynamin-Rho_GEF"/>
</dbReference>
<dbReference type="CDD" id="cd12141">
    <property type="entry name" value="SH3_DNMBP_C2"/>
    <property type="match status" value="1"/>
</dbReference>
<keyword evidence="5 15" id="KW-0728">SH3 domain</keyword>
<evidence type="ECO:0000313" key="22">
    <source>
        <dbReference type="Proteomes" id="UP000694558"/>
    </source>
</evidence>
<protein>
    <recommendedName>
        <fullName evidence="4">Dynamin-binding protein</fullName>
    </recommendedName>
    <alternativeName>
        <fullName evidence="13">Scaffold protein Tuba</fullName>
    </alternativeName>
</protein>
<dbReference type="InterPro" id="IPR000219">
    <property type="entry name" value="DH_dom"/>
</dbReference>
<feature type="domain" description="BAR" evidence="20">
    <location>
        <begin position="261"/>
        <end position="467"/>
    </location>
</feature>
<dbReference type="InterPro" id="IPR001331">
    <property type="entry name" value="GDS_CDC24_CS"/>
</dbReference>
<dbReference type="CDD" id="cd11798">
    <property type="entry name" value="SH3_DNMBP_C1"/>
    <property type="match status" value="1"/>
</dbReference>
<feature type="region of interest" description="Disordered" evidence="17">
    <location>
        <begin position="645"/>
        <end position="705"/>
    </location>
</feature>
<feature type="domain" description="SH3" evidence="18">
    <location>
        <begin position="535"/>
        <end position="598"/>
    </location>
</feature>
<evidence type="ECO:0000256" key="11">
    <source>
        <dbReference type="ARBA" id="ARBA00023054"/>
    </source>
</evidence>
<keyword evidence="7" id="KW-0344">Guanine-nucleotide releasing factor</keyword>
<dbReference type="InterPro" id="IPR035820">
    <property type="entry name" value="DNMBP_SH3_C1"/>
</dbReference>